<sequence>MGFNRGPQEPVPEAETAIWTCTNDSCSGWMRDQFSFDTHPTCPLCHSEMKKETKMLPVID</sequence>
<protein>
    <submittedName>
        <fullName evidence="1">Cold-shock protein</fullName>
    </submittedName>
</protein>
<dbReference type="OrthoDB" id="1955171at2"/>
<dbReference type="AlphaFoldDB" id="A0A0U1QQC3"/>
<accession>A0A0U1QQC3</accession>
<proteinExistence type="predicted"/>
<evidence type="ECO:0000313" key="1">
    <source>
        <dbReference type="EMBL" id="KLI02826.1"/>
    </source>
</evidence>
<dbReference type="EMBL" id="AFVQ02000070">
    <property type="protein sequence ID" value="KLI02826.1"/>
    <property type="molecule type" value="Genomic_DNA"/>
</dbReference>
<dbReference type="InterPro" id="IPR025916">
    <property type="entry name" value="YdjO"/>
</dbReference>
<comment type="caution">
    <text evidence="1">The sequence shown here is derived from an EMBL/GenBank/DDBJ whole genome shotgun (WGS) entry which is preliminary data.</text>
</comment>
<gene>
    <name evidence="1" type="ORF">SINU_05755</name>
</gene>
<dbReference type="STRING" id="1069536.SINU_05755"/>
<evidence type="ECO:0000313" key="2">
    <source>
        <dbReference type="Proteomes" id="UP000035553"/>
    </source>
</evidence>
<organism evidence="1 2">
    <name type="scientific">Sporolactobacillus inulinus CASD</name>
    <dbReference type="NCBI Taxonomy" id="1069536"/>
    <lineage>
        <taxon>Bacteria</taxon>
        <taxon>Bacillati</taxon>
        <taxon>Bacillota</taxon>
        <taxon>Bacilli</taxon>
        <taxon>Bacillales</taxon>
        <taxon>Sporolactobacillaceae</taxon>
        <taxon>Sporolactobacillus</taxon>
    </lineage>
</organism>
<dbReference type="RefSeq" id="WP_010025008.1">
    <property type="nucleotide sequence ID" value="NZ_AFVQ02000070.1"/>
</dbReference>
<dbReference type="Pfam" id="PF14169">
    <property type="entry name" value="YdjO"/>
    <property type="match status" value="1"/>
</dbReference>
<name>A0A0U1QQC3_9BACL</name>
<reference evidence="1 2" key="1">
    <citation type="journal article" date="2011" name="J. Bacteriol.">
        <title>Draft genome sequence of Sporolactobacillus inulinus strain CASD, an efficient D-lactic acid-producing bacterium with high-concentration lactate tolerance capability.</title>
        <authorList>
            <person name="Yu B."/>
            <person name="Su F."/>
            <person name="Wang L."/>
            <person name="Xu K."/>
            <person name="Zhao B."/>
            <person name="Xu P."/>
        </authorList>
    </citation>
    <scope>NUCLEOTIDE SEQUENCE [LARGE SCALE GENOMIC DNA]</scope>
    <source>
        <strain evidence="1 2">CASD</strain>
    </source>
</reference>
<dbReference type="Proteomes" id="UP000035553">
    <property type="component" value="Unassembled WGS sequence"/>
</dbReference>
<keyword evidence="2" id="KW-1185">Reference proteome</keyword>